<dbReference type="EMBL" id="BK015841">
    <property type="protein sequence ID" value="DAE27583.1"/>
    <property type="molecule type" value="Genomic_DNA"/>
</dbReference>
<proteinExistence type="predicted"/>
<sequence>MLLIGTQNTGSQTVLTNGTINIGEVYRKYCKKTQGGLPNFTNTSNGITLNGQGIYKVTATFVGSGTTAGDATVQMFENGTAVTGGVSTETITTANTEQRTFVVDRFVLVDSACLLGVNSTVAKTISFKNTGVGATFSNVVVNIEKVV</sequence>
<name>A0A8S5R8A6_9VIRU</name>
<evidence type="ECO:0000313" key="1">
    <source>
        <dbReference type="EMBL" id="DAE27583.1"/>
    </source>
</evidence>
<accession>A0A8S5R8A6</accession>
<reference evidence="1" key="1">
    <citation type="journal article" date="2021" name="Proc. Natl. Acad. Sci. U.S.A.">
        <title>A Catalog of Tens of Thousands of Viruses from Human Metagenomes Reveals Hidden Associations with Chronic Diseases.</title>
        <authorList>
            <person name="Tisza M.J."/>
            <person name="Buck C.B."/>
        </authorList>
    </citation>
    <scope>NUCLEOTIDE SEQUENCE</scope>
    <source>
        <strain evidence="1">Cti5L29</strain>
    </source>
</reference>
<protein>
    <submittedName>
        <fullName evidence="1">Uncharacterized protein</fullName>
    </submittedName>
</protein>
<organism evidence="1">
    <name type="scientific">virus sp. cti5L29</name>
    <dbReference type="NCBI Taxonomy" id="2826813"/>
    <lineage>
        <taxon>Viruses</taxon>
    </lineage>
</organism>